<dbReference type="EMBL" id="JABBHS010000199">
    <property type="protein sequence ID" value="MBU2722943.1"/>
    <property type="molecule type" value="Genomic_DNA"/>
</dbReference>
<evidence type="ECO:0000256" key="1">
    <source>
        <dbReference type="SAM" id="Coils"/>
    </source>
</evidence>
<proteinExistence type="predicted"/>
<organism evidence="2 3">
    <name type="scientific">Acidithiobacillus ferridurans</name>
    <dbReference type="NCBI Taxonomy" id="1232575"/>
    <lineage>
        <taxon>Bacteria</taxon>
        <taxon>Pseudomonadati</taxon>
        <taxon>Pseudomonadota</taxon>
        <taxon>Acidithiobacillia</taxon>
        <taxon>Acidithiobacillales</taxon>
        <taxon>Acidithiobacillaceae</taxon>
        <taxon>Acidithiobacillus</taxon>
    </lineage>
</organism>
<sequence>MAAAEKRAQEAAKQVKQLKAKRDMVEARKLQSLLKGQRSDDTRRKILVGALVLDMMERDESTRQRFMDRLDKYLTRADDRALFQLPIPEEK</sequence>
<name>A0A8X8GDS0_ACIFI</name>
<reference evidence="2" key="1">
    <citation type="journal article" date="2021" name="ISME J.">
        <title>Genomic evolution of the class Acidithiobacillia: deep-branching Proteobacteria living in extreme acidic conditions.</title>
        <authorList>
            <person name="Moya-Beltran A."/>
            <person name="Beard S."/>
            <person name="Rojas-Villalobos C."/>
            <person name="Issotta F."/>
            <person name="Gallardo Y."/>
            <person name="Ulloa R."/>
            <person name="Giaveno A."/>
            <person name="Degli Esposti M."/>
            <person name="Johnson D.B."/>
            <person name="Quatrini R."/>
        </authorList>
    </citation>
    <scope>NUCLEOTIDE SEQUENCE</scope>
    <source>
        <strain evidence="2">DSM 583</strain>
    </source>
</reference>
<gene>
    <name evidence="2" type="ORF">HF568_06905</name>
</gene>
<protein>
    <submittedName>
        <fullName evidence="2">Mobilization protein</fullName>
    </submittedName>
</protein>
<feature type="coiled-coil region" evidence="1">
    <location>
        <begin position="1"/>
        <end position="28"/>
    </location>
</feature>
<dbReference type="Proteomes" id="UP000887300">
    <property type="component" value="Unassembled WGS sequence"/>
</dbReference>
<accession>A0A8X8GDS0</accession>
<dbReference type="AlphaFoldDB" id="A0A8X8GDS0"/>
<evidence type="ECO:0000313" key="3">
    <source>
        <dbReference type="Proteomes" id="UP000887300"/>
    </source>
</evidence>
<comment type="caution">
    <text evidence="2">The sequence shown here is derived from an EMBL/GenBank/DDBJ whole genome shotgun (WGS) entry which is preliminary data.</text>
</comment>
<keyword evidence="1" id="KW-0175">Coiled coil</keyword>
<evidence type="ECO:0000313" key="2">
    <source>
        <dbReference type="EMBL" id="MBU2722943.1"/>
    </source>
</evidence>